<dbReference type="OrthoDB" id="678673at2"/>
<feature type="chain" id="PRO_5008001302" evidence="3">
    <location>
        <begin position="20"/>
        <end position="97"/>
    </location>
</feature>
<keyword evidence="2" id="KW-0472">Membrane</keyword>
<protein>
    <submittedName>
        <fullName evidence="4">Uncharacterized protein</fullName>
    </submittedName>
</protein>
<dbReference type="EMBL" id="CP011390">
    <property type="protein sequence ID" value="ANE51347.1"/>
    <property type="molecule type" value="Genomic_DNA"/>
</dbReference>
<name>A0A172TX84_9BACT</name>
<reference evidence="4 5" key="2">
    <citation type="journal article" date="2016" name="Int. J. Syst. Evol. Microbiol.">
        <title>Flavisolibacter tropicus sp. nov., isolated from tropical soil.</title>
        <authorList>
            <person name="Lee J.J."/>
            <person name="Kang M.S."/>
            <person name="Kim G.S."/>
            <person name="Lee C.S."/>
            <person name="Lim S."/>
            <person name="Lee J."/>
            <person name="Roh S.H."/>
            <person name="Kang H."/>
            <person name="Ha J.M."/>
            <person name="Bae S."/>
            <person name="Jung H.Y."/>
            <person name="Kim M.K."/>
        </authorList>
    </citation>
    <scope>NUCLEOTIDE SEQUENCE [LARGE SCALE GENOMIC DNA]</scope>
    <source>
        <strain evidence="4 5">LCS9</strain>
    </source>
</reference>
<feature type="compositionally biased region" description="Low complexity" evidence="1">
    <location>
        <begin position="71"/>
        <end position="88"/>
    </location>
</feature>
<reference evidence="5" key="1">
    <citation type="submission" date="2015-01" db="EMBL/GenBank/DDBJ databases">
        <title>Flavisolibacter sp./LCS9/ whole genome sequencing.</title>
        <authorList>
            <person name="Kim M.K."/>
            <person name="Srinivasan S."/>
            <person name="Lee J.-J."/>
        </authorList>
    </citation>
    <scope>NUCLEOTIDE SEQUENCE [LARGE SCALE GENOMIC DNA]</scope>
    <source>
        <strain evidence="5">LCS9</strain>
    </source>
</reference>
<feature type="region of interest" description="Disordered" evidence="1">
    <location>
        <begin position="63"/>
        <end position="97"/>
    </location>
</feature>
<accession>A0A172TX84</accession>
<evidence type="ECO:0000313" key="5">
    <source>
        <dbReference type="Proteomes" id="UP000077177"/>
    </source>
</evidence>
<keyword evidence="5" id="KW-1185">Reference proteome</keyword>
<evidence type="ECO:0000256" key="2">
    <source>
        <dbReference type="SAM" id="Phobius"/>
    </source>
</evidence>
<dbReference type="AlphaFoldDB" id="A0A172TX84"/>
<sequence length="97" mass="10537">MKTFYFFLLATFTSVMAMAQEASGKLDVNINTDEGTSWLTSPWVWVAGAVVFILLLVALTSGGGSRRVSNTTVERTTTTPTGDQVTVTRRTNEDDLA</sequence>
<keyword evidence="2" id="KW-1133">Transmembrane helix</keyword>
<evidence type="ECO:0000256" key="1">
    <source>
        <dbReference type="SAM" id="MobiDB-lite"/>
    </source>
</evidence>
<evidence type="ECO:0000313" key="4">
    <source>
        <dbReference type="EMBL" id="ANE51347.1"/>
    </source>
</evidence>
<dbReference type="KEGG" id="fla:SY85_13325"/>
<gene>
    <name evidence="4" type="ORF">SY85_13325</name>
</gene>
<evidence type="ECO:0000256" key="3">
    <source>
        <dbReference type="SAM" id="SignalP"/>
    </source>
</evidence>
<keyword evidence="3" id="KW-0732">Signal</keyword>
<dbReference type="RefSeq" id="WP_066405274.1">
    <property type="nucleotide sequence ID" value="NZ_CP011390.1"/>
</dbReference>
<proteinExistence type="predicted"/>
<feature type="signal peptide" evidence="3">
    <location>
        <begin position="1"/>
        <end position="19"/>
    </location>
</feature>
<feature type="transmembrane region" description="Helical" evidence="2">
    <location>
        <begin position="43"/>
        <end position="60"/>
    </location>
</feature>
<dbReference type="Proteomes" id="UP000077177">
    <property type="component" value="Chromosome"/>
</dbReference>
<organism evidence="4 5">
    <name type="scientific">Flavisolibacter tropicus</name>
    <dbReference type="NCBI Taxonomy" id="1492898"/>
    <lineage>
        <taxon>Bacteria</taxon>
        <taxon>Pseudomonadati</taxon>
        <taxon>Bacteroidota</taxon>
        <taxon>Chitinophagia</taxon>
        <taxon>Chitinophagales</taxon>
        <taxon>Chitinophagaceae</taxon>
        <taxon>Flavisolibacter</taxon>
    </lineage>
</organism>
<keyword evidence="2" id="KW-0812">Transmembrane</keyword>